<protein>
    <submittedName>
        <fullName evidence="3">Glycoside hydrolase, family 76</fullName>
    </submittedName>
</protein>
<keyword evidence="3" id="KW-0378">Hydrolase</keyword>
<feature type="signal peptide" evidence="2">
    <location>
        <begin position="1"/>
        <end position="21"/>
    </location>
</feature>
<organism evidence="3 4">
    <name type="scientific">Moelleriella libera RCEF 2490</name>
    <dbReference type="NCBI Taxonomy" id="1081109"/>
    <lineage>
        <taxon>Eukaryota</taxon>
        <taxon>Fungi</taxon>
        <taxon>Dikarya</taxon>
        <taxon>Ascomycota</taxon>
        <taxon>Pezizomycotina</taxon>
        <taxon>Sordariomycetes</taxon>
        <taxon>Hypocreomycetidae</taxon>
        <taxon>Hypocreales</taxon>
        <taxon>Clavicipitaceae</taxon>
        <taxon>Moelleriella</taxon>
    </lineage>
</organism>
<dbReference type="PANTHER" id="PTHR47791:SF2">
    <property type="entry name" value="ENDO MANNANASE, GH76 FAMILY (EUROFUNG)"/>
    <property type="match status" value="1"/>
</dbReference>
<dbReference type="InterPro" id="IPR053169">
    <property type="entry name" value="MUG_Protein"/>
</dbReference>
<dbReference type="InterPro" id="IPR008928">
    <property type="entry name" value="6-hairpin_glycosidase_sf"/>
</dbReference>
<feature type="region of interest" description="Disordered" evidence="1">
    <location>
        <begin position="569"/>
        <end position="591"/>
    </location>
</feature>
<evidence type="ECO:0000256" key="2">
    <source>
        <dbReference type="SAM" id="SignalP"/>
    </source>
</evidence>
<name>A0A166UCF1_9HYPO</name>
<reference evidence="3 4" key="1">
    <citation type="journal article" date="2016" name="Genome Biol. Evol.">
        <title>Divergent and convergent evolution of fungal pathogenicity.</title>
        <authorList>
            <person name="Shang Y."/>
            <person name="Xiao G."/>
            <person name="Zheng P."/>
            <person name="Cen K."/>
            <person name="Zhan S."/>
            <person name="Wang C."/>
        </authorList>
    </citation>
    <scope>NUCLEOTIDE SEQUENCE [LARGE SCALE GENOMIC DNA]</scope>
    <source>
        <strain evidence="3 4">RCEF 2490</strain>
    </source>
</reference>
<keyword evidence="2" id="KW-0732">Signal</keyword>
<dbReference type="Gene3D" id="1.50.10.20">
    <property type="match status" value="1"/>
</dbReference>
<dbReference type="PANTHER" id="PTHR47791">
    <property type="entry name" value="MEIOTICALLY UP-REGULATED GENE 191 PROTEIN"/>
    <property type="match status" value="1"/>
</dbReference>
<accession>A0A166UCF1</accession>
<dbReference type="OrthoDB" id="4104179at2759"/>
<feature type="compositionally biased region" description="Basic and acidic residues" evidence="1">
    <location>
        <begin position="576"/>
        <end position="591"/>
    </location>
</feature>
<gene>
    <name evidence="3" type="ORF">AAL_01674</name>
</gene>
<dbReference type="Pfam" id="PF03663">
    <property type="entry name" value="Glyco_hydro_76"/>
    <property type="match status" value="1"/>
</dbReference>
<dbReference type="AlphaFoldDB" id="A0A166UCF1"/>
<dbReference type="GO" id="GO:0016787">
    <property type="term" value="F:hydrolase activity"/>
    <property type="evidence" value="ECO:0007669"/>
    <property type="project" value="UniProtKB-KW"/>
</dbReference>
<feature type="chain" id="PRO_5007880508" evidence="2">
    <location>
        <begin position="22"/>
        <end position="611"/>
    </location>
</feature>
<dbReference type="Proteomes" id="UP000078544">
    <property type="component" value="Unassembled WGS sequence"/>
</dbReference>
<keyword evidence="4" id="KW-1185">Reference proteome</keyword>
<comment type="caution">
    <text evidence="3">The sequence shown here is derived from an EMBL/GenBank/DDBJ whole genome shotgun (WGS) entry which is preliminary data.</text>
</comment>
<dbReference type="SUPFAM" id="SSF48208">
    <property type="entry name" value="Six-hairpin glycosidases"/>
    <property type="match status" value="1"/>
</dbReference>
<proteinExistence type="predicted"/>
<evidence type="ECO:0000256" key="1">
    <source>
        <dbReference type="SAM" id="MobiDB-lite"/>
    </source>
</evidence>
<evidence type="ECO:0000313" key="4">
    <source>
        <dbReference type="Proteomes" id="UP000078544"/>
    </source>
</evidence>
<dbReference type="GO" id="GO:0005975">
    <property type="term" value="P:carbohydrate metabolic process"/>
    <property type="evidence" value="ECO:0007669"/>
    <property type="project" value="InterPro"/>
</dbReference>
<dbReference type="InterPro" id="IPR005198">
    <property type="entry name" value="Glyco_hydro_76"/>
</dbReference>
<dbReference type="EMBL" id="AZGY01000002">
    <property type="protein sequence ID" value="OAA32342.1"/>
    <property type="molecule type" value="Genomic_DNA"/>
</dbReference>
<dbReference type="STRING" id="1081109.A0A166UCF1"/>
<evidence type="ECO:0000313" key="3">
    <source>
        <dbReference type="EMBL" id="OAA32342.1"/>
    </source>
</evidence>
<sequence>MKGSCVLAGLGVLFCFVSASAANAPAVEPAPCSVFRQKVLSDCRPVMVYSFVDSVDHADTSVRNSSVLGEAFSALATLQNHYFEPINGTWPTSIDWTGAVVQTVISGMLTSMSKSLKLEEERNYNWTQKEKLVSSIFAQITHSFFGQNAVGILDEAYDDVLWVVLGWLEAVKFVGLHSDGHYPGSEQECLHVPIQLGAALNTISWHGSNWVCSFAQRARAFWDFATNGWDTKLCQGGMIWNPRLVPYKNAITNELWIAASISMHEFFPQDKFNKTWASAKGFPDNDPVYLAAAVEGYKWLKDVNMTNDQGLYFDGYHVDMRKAGNAKCDQPDKMVYTYNQGVILTGQRGLFAATGSPSYLEEGHQLIQNVINATGWDLRKNIPVDDIRDPNHGQLPPWRGIGRYGIMEENCDATGTCSQDAQTFKGIFFHHLTTFCAPIAPSGLTANMAIHAREFGAVQAAHDQACNAYVKWVKHNVDAALETRDKAGRYGMWWGAGIFHHVEPTDAVSQPWPNVTDYRNRGTPRDATWGLNVTWEPGRKSAIAACQDLMVTPDPSKRGGVSLTSGAISQVSLGAPHERAGDPNDRGRGRTVETQAGGLALLRAYWELSQR</sequence>